<organism evidence="1 2">
    <name type="scientific">Pseudomonas amygdali pv. mori str. 301020</name>
    <dbReference type="NCBI Taxonomy" id="629261"/>
    <lineage>
        <taxon>Bacteria</taxon>
        <taxon>Pseudomonadati</taxon>
        <taxon>Pseudomonadota</taxon>
        <taxon>Gammaproteobacteria</taxon>
        <taxon>Pseudomonadales</taxon>
        <taxon>Pseudomonadaceae</taxon>
        <taxon>Pseudomonas</taxon>
        <taxon>Pseudomonas amygdali</taxon>
    </lineage>
</organism>
<dbReference type="AlphaFoldDB" id="A0A656GAH6"/>
<dbReference type="Proteomes" id="UP000003465">
    <property type="component" value="Unassembled WGS sequence"/>
</dbReference>
<reference evidence="1 2" key="1">
    <citation type="journal article" date="2011" name="PLoS Pathog.">
        <title>Dynamic evolution of pathogenicity revealed by sequencing and comparative genomics of 19 Pseudomonas syringae isolates.</title>
        <authorList>
            <person name="Baltrus D.A."/>
            <person name="Nishimura M.T."/>
            <person name="Romanchuk A."/>
            <person name="Chang J.H."/>
            <person name="Mukhtar M.S."/>
            <person name="Cherkis K."/>
            <person name="Roach J."/>
            <person name="Grant S.R."/>
            <person name="Jones C.D."/>
            <person name="Dangl J.L."/>
        </authorList>
    </citation>
    <scope>NUCLEOTIDE SEQUENCE [LARGE SCALE GENOMIC DNA]</scope>
    <source>
        <strain evidence="1 2">301020</strain>
    </source>
</reference>
<protein>
    <submittedName>
        <fullName evidence="1">Uncharacterized protein</fullName>
    </submittedName>
</protein>
<dbReference type="EMBL" id="AEAG01000548">
    <property type="protein sequence ID" value="EGH22579.1"/>
    <property type="molecule type" value="Genomic_DNA"/>
</dbReference>
<gene>
    <name evidence="1" type="ORF">PSYMO_14191</name>
</gene>
<name>A0A656GAH6_PSEA0</name>
<sequence length="43" mass="4927">MQKLLAFDPIQFNADGIAWATVGSVQHVCGQFPQNFTPHIRRW</sequence>
<comment type="caution">
    <text evidence="1">The sequence shown here is derived from an EMBL/GenBank/DDBJ whole genome shotgun (WGS) entry which is preliminary data.</text>
</comment>
<accession>A0A656GAH6</accession>
<evidence type="ECO:0000313" key="2">
    <source>
        <dbReference type="Proteomes" id="UP000003465"/>
    </source>
</evidence>
<evidence type="ECO:0000313" key="1">
    <source>
        <dbReference type="EMBL" id="EGH22579.1"/>
    </source>
</evidence>
<proteinExistence type="predicted"/>